<dbReference type="AlphaFoldDB" id="A0A2K3L3D0"/>
<dbReference type="ExpressionAtlas" id="A0A2K3L3D0">
    <property type="expression patterns" value="baseline"/>
</dbReference>
<comment type="caution">
    <text evidence="1">The sequence shown here is derived from an EMBL/GenBank/DDBJ whole genome shotgun (WGS) entry which is preliminary data.</text>
</comment>
<dbReference type="PANTHER" id="PTHR33416">
    <property type="entry name" value="NUCLEAR PORE COMPLEX PROTEIN NUP1"/>
    <property type="match status" value="1"/>
</dbReference>
<dbReference type="EMBL" id="ASHM01025461">
    <property type="protein sequence ID" value="PNX73052.1"/>
    <property type="molecule type" value="Genomic_DNA"/>
</dbReference>
<organism evidence="1 2">
    <name type="scientific">Trifolium pratense</name>
    <name type="common">Red clover</name>
    <dbReference type="NCBI Taxonomy" id="57577"/>
    <lineage>
        <taxon>Eukaryota</taxon>
        <taxon>Viridiplantae</taxon>
        <taxon>Streptophyta</taxon>
        <taxon>Embryophyta</taxon>
        <taxon>Tracheophyta</taxon>
        <taxon>Spermatophyta</taxon>
        <taxon>Magnoliopsida</taxon>
        <taxon>eudicotyledons</taxon>
        <taxon>Gunneridae</taxon>
        <taxon>Pentapetalae</taxon>
        <taxon>rosids</taxon>
        <taxon>fabids</taxon>
        <taxon>Fabales</taxon>
        <taxon>Fabaceae</taxon>
        <taxon>Papilionoideae</taxon>
        <taxon>50 kb inversion clade</taxon>
        <taxon>NPAAA clade</taxon>
        <taxon>Hologalegina</taxon>
        <taxon>IRL clade</taxon>
        <taxon>Trifolieae</taxon>
        <taxon>Trifolium</taxon>
    </lineage>
</organism>
<protein>
    <submittedName>
        <fullName evidence="1">Platelet binding protein GspB-like</fullName>
    </submittedName>
</protein>
<sequence>MGFVVEAERLSCQVAVFCECQSQRVFGCTRARACSDLTTLVIFIDVLNAECRLSLTKMEQQMRQDNHQEEAVACIVITDISLFVHFVYEKQVAEESSGFQQGAVGERSYRGRCFTCRACKNPSRGEDPTLLKIENTPYKSPITSIVPRDTRQTAVHENDFVTPRPRGRSAIYNMARTQYSRVYPTSTLKGVVNAVQVEPSSSTQSAMNLDMLSGSTRG</sequence>
<accession>A0A2K3L3D0</accession>
<reference evidence="1 2" key="2">
    <citation type="journal article" date="2017" name="Front. Plant Sci.">
        <title>Gene Classification and Mining of Molecular Markers Useful in Red Clover (Trifolium pratense) Breeding.</title>
        <authorList>
            <person name="Istvanek J."/>
            <person name="Dluhosova J."/>
            <person name="Dluhos P."/>
            <person name="Patkova L."/>
            <person name="Nedelnik J."/>
            <person name="Repkova J."/>
        </authorList>
    </citation>
    <scope>NUCLEOTIDE SEQUENCE [LARGE SCALE GENOMIC DNA]</scope>
    <source>
        <strain evidence="2">cv. Tatra</strain>
        <tissue evidence="1">Young leaves</tissue>
    </source>
</reference>
<dbReference type="GO" id="GO:0016973">
    <property type="term" value="P:poly(A)+ mRNA export from nucleus"/>
    <property type="evidence" value="ECO:0007669"/>
    <property type="project" value="TreeGrafter"/>
</dbReference>
<gene>
    <name evidence="1" type="ORF">L195_g028950</name>
</gene>
<proteinExistence type="predicted"/>
<dbReference type="STRING" id="57577.A0A2K3L3D0"/>
<reference evidence="1 2" key="1">
    <citation type="journal article" date="2014" name="Am. J. Bot.">
        <title>Genome assembly and annotation for red clover (Trifolium pratense; Fabaceae).</title>
        <authorList>
            <person name="Istvanek J."/>
            <person name="Jaros M."/>
            <person name="Krenek A."/>
            <person name="Repkova J."/>
        </authorList>
    </citation>
    <scope>NUCLEOTIDE SEQUENCE [LARGE SCALE GENOMIC DNA]</scope>
    <source>
        <strain evidence="2">cv. Tatra</strain>
        <tissue evidence="1">Young leaves</tissue>
    </source>
</reference>
<dbReference type="GO" id="GO:0005635">
    <property type="term" value="C:nuclear envelope"/>
    <property type="evidence" value="ECO:0007669"/>
    <property type="project" value="TreeGrafter"/>
</dbReference>
<evidence type="ECO:0000313" key="2">
    <source>
        <dbReference type="Proteomes" id="UP000236291"/>
    </source>
</evidence>
<feature type="non-terminal residue" evidence="1">
    <location>
        <position position="218"/>
    </location>
</feature>
<dbReference type="GO" id="GO:0071763">
    <property type="term" value="P:nuclear membrane organization"/>
    <property type="evidence" value="ECO:0007669"/>
    <property type="project" value="TreeGrafter"/>
</dbReference>
<evidence type="ECO:0000313" key="1">
    <source>
        <dbReference type="EMBL" id="PNX73052.1"/>
    </source>
</evidence>
<name>A0A2K3L3D0_TRIPR</name>
<dbReference type="PANTHER" id="PTHR33416:SF20">
    <property type="entry name" value="NUCLEAR PORE COMPLEX PROTEIN NUP1"/>
    <property type="match status" value="1"/>
</dbReference>
<dbReference type="Proteomes" id="UP000236291">
    <property type="component" value="Unassembled WGS sequence"/>
</dbReference>